<keyword evidence="4" id="KW-1185">Reference proteome</keyword>
<feature type="compositionally biased region" description="Low complexity" evidence="1">
    <location>
        <begin position="43"/>
        <end position="66"/>
    </location>
</feature>
<organism evidence="3 4">
    <name type="scientific">Pachysolen tannophilus NRRL Y-2460</name>
    <dbReference type="NCBI Taxonomy" id="669874"/>
    <lineage>
        <taxon>Eukaryota</taxon>
        <taxon>Fungi</taxon>
        <taxon>Dikarya</taxon>
        <taxon>Ascomycota</taxon>
        <taxon>Saccharomycotina</taxon>
        <taxon>Pichiomycetes</taxon>
        <taxon>Pachysolenaceae</taxon>
        <taxon>Pachysolen</taxon>
    </lineage>
</organism>
<evidence type="ECO:0000259" key="2">
    <source>
        <dbReference type="SMART" id="SM00164"/>
    </source>
</evidence>
<evidence type="ECO:0000313" key="4">
    <source>
        <dbReference type="Proteomes" id="UP000094236"/>
    </source>
</evidence>
<dbReference type="InterPro" id="IPR000195">
    <property type="entry name" value="Rab-GAP-TBC_dom"/>
</dbReference>
<feature type="compositionally biased region" description="Low complexity" evidence="1">
    <location>
        <begin position="195"/>
        <end position="207"/>
    </location>
</feature>
<gene>
    <name evidence="3" type="ORF">PACTADRAFT_48183</name>
</gene>
<feature type="compositionally biased region" description="Polar residues" evidence="1">
    <location>
        <begin position="670"/>
        <end position="684"/>
    </location>
</feature>
<dbReference type="STRING" id="669874.A0A1E4U3D6"/>
<dbReference type="Proteomes" id="UP000094236">
    <property type="component" value="Unassembled WGS sequence"/>
</dbReference>
<feature type="domain" description="Rab-GAP TBC" evidence="2">
    <location>
        <begin position="104"/>
        <end position="538"/>
    </location>
</feature>
<evidence type="ECO:0000256" key="1">
    <source>
        <dbReference type="SAM" id="MobiDB-lite"/>
    </source>
</evidence>
<name>A0A1E4U3D6_PACTA</name>
<feature type="region of interest" description="Disordered" evidence="1">
    <location>
        <begin position="193"/>
        <end position="232"/>
    </location>
</feature>
<sequence>MSPATDSDNNVQPSKIRTQPLSSLTPSFFPKNDMRNVDQQFFSSQASSPSTSTTTTTTNTMNLTNNPKMKYKGRASILDEPKLMALCEYYLETKNITGLALIARQRGLPPHLRCKIWPLLLRNHPFVLKPYITPDVEVDGDDDDDDDNYYIDENNDKNGQSAGVDSDKENENLKKKIHHDLKKYFKRSNHYIDVGNSHNTNDNDNIGNGNGNGNGNNNENGKVPGNGNSNEKIKRNEEFNEIEQHIFSILESSILKFFKKWGSLINYHSGLTWVALGLAEWYPPILGTNYVLCGRDEVSKYGRTVLKNINDDFYDYQQPFPTDETQSQRSVDIGIGSTALSSPSRSYSYNISNDNSSVSSSNTNNNSLHHRHLKNMSFSEVYERLVLVILHSPEPKPELQEEEMKGEQETLHDSAGDYVEEDGIENEEDFSETSSTNMLNVLRATLPIKGGTADERISFMLYCLRRLLPELSQFFTEEDILNSPSTKNDDWIIFWLKWCGAKVWSRLDRGRIWDMLLGWRLYEDIKTSNLQEEIDDLSIDDEILTLLGPDIYWHPLYSEEQLKKENMDNKSSNRRESLKSLLSSLSLNKSSYLSNSSPDDKPITDYNSEVPYSTLDAHTQIVFISLSFLKQKEFAILELEQNEIREFLNKTSSSKLDGFQKLFEDEIKSGANSSGNENVTTNESELPPPAIPFTMTPPGNKHKKSTMALRDIENIIIESGELWRKWVWQEIVEENV</sequence>
<dbReference type="OrthoDB" id="27140at2759"/>
<proteinExistence type="predicted"/>
<dbReference type="EMBL" id="KV454011">
    <property type="protein sequence ID" value="ODV98418.1"/>
    <property type="molecule type" value="Genomic_DNA"/>
</dbReference>
<feature type="region of interest" description="Disordered" evidence="1">
    <location>
        <begin position="134"/>
        <end position="171"/>
    </location>
</feature>
<dbReference type="AlphaFoldDB" id="A0A1E4U3D6"/>
<feature type="region of interest" description="Disordered" evidence="1">
    <location>
        <begin position="670"/>
        <end position="698"/>
    </location>
</feature>
<accession>A0A1E4U3D6</accession>
<feature type="compositionally biased region" description="Low complexity" evidence="1">
    <location>
        <begin position="215"/>
        <end position="228"/>
    </location>
</feature>
<feature type="region of interest" description="Disordered" evidence="1">
    <location>
        <begin position="42"/>
        <end position="67"/>
    </location>
</feature>
<dbReference type="InterPro" id="IPR035969">
    <property type="entry name" value="Rab-GAP_TBC_sf"/>
</dbReference>
<protein>
    <recommendedName>
        <fullName evidence="2">Rab-GAP TBC domain-containing protein</fullName>
    </recommendedName>
</protein>
<reference evidence="4" key="1">
    <citation type="submission" date="2016-05" db="EMBL/GenBank/DDBJ databases">
        <title>Comparative genomics of biotechnologically important yeasts.</title>
        <authorList>
            <consortium name="DOE Joint Genome Institute"/>
            <person name="Riley R."/>
            <person name="Haridas S."/>
            <person name="Wolfe K.H."/>
            <person name="Lopes M.R."/>
            <person name="Hittinger C.T."/>
            <person name="Goker M."/>
            <person name="Salamov A."/>
            <person name="Wisecaver J."/>
            <person name="Long T.M."/>
            <person name="Aerts A.L."/>
            <person name="Barry K."/>
            <person name="Choi C."/>
            <person name="Clum A."/>
            <person name="Coughlan A.Y."/>
            <person name="Deshpande S."/>
            <person name="Douglass A.P."/>
            <person name="Hanson S.J."/>
            <person name="Klenk H.-P."/>
            <person name="Labutti K."/>
            <person name="Lapidus A."/>
            <person name="Lindquist E."/>
            <person name="Lipzen A."/>
            <person name="Meier-Kolthoff J.P."/>
            <person name="Ohm R.A."/>
            <person name="Otillar R.P."/>
            <person name="Pangilinan J."/>
            <person name="Peng Y."/>
            <person name="Rokas A."/>
            <person name="Rosa C.A."/>
            <person name="Scheuner C."/>
            <person name="Sibirny A.A."/>
            <person name="Slot J.C."/>
            <person name="Stielow J.B."/>
            <person name="Sun H."/>
            <person name="Kurtzman C.P."/>
            <person name="Blackwell M."/>
            <person name="Grigoriev I.V."/>
            <person name="Jeffries T.W."/>
        </authorList>
    </citation>
    <scope>NUCLEOTIDE SEQUENCE [LARGE SCALE GENOMIC DNA]</scope>
    <source>
        <strain evidence="4">NRRL Y-2460</strain>
    </source>
</reference>
<evidence type="ECO:0000313" key="3">
    <source>
        <dbReference type="EMBL" id="ODV98418.1"/>
    </source>
</evidence>
<dbReference type="SMART" id="SM00164">
    <property type="entry name" value="TBC"/>
    <property type="match status" value="1"/>
</dbReference>
<dbReference type="SUPFAM" id="SSF47923">
    <property type="entry name" value="Ypt/Rab-GAP domain of gyp1p"/>
    <property type="match status" value="1"/>
</dbReference>
<feature type="region of interest" description="Disordered" evidence="1">
    <location>
        <begin position="1"/>
        <end position="29"/>
    </location>
</feature>
<feature type="compositionally biased region" description="Polar residues" evidence="1">
    <location>
        <begin position="1"/>
        <end position="26"/>
    </location>
</feature>
<feature type="compositionally biased region" description="Acidic residues" evidence="1">
    <location>
        <begin position="136"/>
        <end position="150"/>
    </location>
</feature>